<dbReference type="AlphaFoldDB" id="A0A4R8T003"/>
<reference evidence="1 2" key="1">
    <citation type="journal article" date="2019" name="Sci. Rep.">
        <title>Extended insight into the Mycobacterium chelonae-abscessus complex through whole genome sequencing of Mycobacterium salmoniphilum outbreak and Mycobacterium salmoniphilum-like strains.</title>
        <authorList>
            <person name="Behra P.R.K."/>
            <person name="Das S."/>
            <person name="Pettersson B.M.F."/>
            <person name="Shirreff L."/>
            <person name="DuCote T."/>
            <person name="Jacobsson K.G."/>
            <person name="Ennis D.G."/>
            <person name="Kirsebom L.A."/>
        </authorList>
    </citation>
    <scope>NUCLEOTIDE SEQUENCE [LARGE SCALE GENOMIC DNA]</scope>
    <source>
        <strain evidence="1 2">CCUG 60884</strain>
    </source>
</reference>
<accession>A0A4R8T003</accession>
<comment type="caution">
    <text evidence="1">The sequence shown here is derived from an EMBL/GenBank/DDBJ whole genome shotgun (WGS) entry which is preliminary data.</text>
</comment>
<evidence type="ECO:0000313" key="1">
    <source>
        <dbReference type="EMBL" id="TEA09192.1"/>
    </source>
</evidence>
<dbReference type="Proteomes" id="UP000294604">
    <property type="component" value="Unassembled WGS sequence"/>
</dbReference>
<gene>
    <name evidence="1" type="ORF">CCUG60884_00182</name>
</gene>
<organism evidence="1 2">
    <name type="scientific">Mycobacteroides salmoniphilum</name>
    <dbReference type="NCBI Taxonomy" id="404941"/>
    <lineage>
        <taxon>Bacteria</taxon>
        <taxon>Bacillati</taxon>
        <taxon>Actinomycetota</taxon>
        <taxon>Actinomycetes</taxon>
        <taxon>Mycobacteriales</taxon>
        <taxon>Mycobacteriaceae</taxon>
        <taxon>Mycobacteroides</taxon>
    </lineage>
</organism>
<name>A0A4R8T003_9MYCO</name>
<dbReference type="EMBL" id="PECL01000002">
    <property type="protein sequence ID" value="TEA09192.1"/>
    <property type="molecule type" value="Genomic_DNA"/>
</dbReference>
<protein>
    <submittedName>
        <fullName evidence="1">Uncharacterized protein</fullName>
    </submittedName>
</protein>
<evidence type="ECO:0000313" key="2">
    <source>
        <dbReference type="Proteomes" id="UP000294604"/>
    </source>
</evidence>
<sequence length="55" mass="6202">MVTTAVRTEIPKIAVTTKVQGRDMPVIWVADEEEARRLGAKAQRLPWPAQYVRPA</sequence>
<proteinExistence type="predicted"/>